<dbReference type="OrthoDB" id="9801841at2"/>
<dbReference type="Proteomes" id="UP000005801">
    <property type="component" value="Unassembled WGS sequence"/>
</dbReference>
<dbReference type="AlphaFoldDB" id="A6GGA1"/>
<feature type="compositionally biased region" description="Basic and acidic residues" evidence="6">
    <location>
        <begin position="38"/>
        <end position="52"/>
    </location>
</feature>
<comment type="caution">
    <text evidence="8">The sequence shown here is derived from an EMBL/GenBank/DDBJ whole genome shotgun (WGS) entry which is preliminary data.</text>
</comment>
<dbReference type="EMBL" id="ABCS01000104">
    <property type="protein sequence ID" value="EDM75075.1"/>
    <property type="molecule type" value="Genomic_DNA"/>
</dbReference>
<feature type="non-terminal residue" evidence="8">
    <location>
        <position position="299"/>
    </location>
</feature>
<feature type="region of interest" description="Disordered" evidence="6">
    <location>
        <begin position="13"/>
        <end position="52"/>
    </location>
</feature>
<protein>
    <submittedName>
        <fullName evidence="8">Serine/threonine kinase family protein</fullName>
    </submittedName>
</protein>
<dbReference type="GO" id="GO:0005524">
    <property type="term" value="F:ATP binding"/>
    <property type="evidence" value="ECO:0007669"/>
    <property type="project" value="UniProtKB-UniRule"/>
</dbReference>
<keyword evidence="4 5" id="KW-0067">ATP-binding</keyword>
<keyword evidence="1" id="KW-0808">Transferase</keyword>
<dbReference type="SUPFAM" id="SSF56112">
    <property type="entry name" value="Protein kinase-like (PK-like)"/>
    <property type="match status" value="1"/>
</dbReference>
<feature type="binding site" evidence="5">
    <location>
        <position position="107"/>
    </location>
    <ligand>
        <name>ATP</name>
        <dbReference type="ChEBI" id="CHEBI:30616"/>
    </ligand>
</feature>
<dbReference type="InterPro" id="IPR000719">
    <property type="entry name" value="Prot_kinase_dom"/>
</dbReference>
<dbReference type="GO" id="GO:0004674">
    <property type="term" value="F:protein serine/threonine kinase activity"/>
    <property type="evidence" value="ECO:0007669"/>
    <property type="project" value="TreeGrafter"/>
</dbReference>
<feature type="compositionally biased region" description="Low complexity" evidence="6">
    <location>
        <begin position="226"/>
        <end position="241"/>
    </location>
</feature>
<dbReference type="Pfam" id="PF00069">
    <property type="entry name" value="Pkinase"/>
    <property type="match status" value="1"/>
</dbReference>
<gene>
    <name evidence="8" type="ORF">PPSIR1_00275</name>
</gene>
<dbReference type="PROSITE" id="PS00108">
    <property type="entry name" value="PROTEIN_KINASE_ST"/>
    <property type="match status" value="1"/>
</dbReference>
<dbReference type="Gene3D" id="1.10.510.10">
    <property type="entry name" value="Transferase(Phosphotransferase) domain 1"/>
    <property type="match status" value="1"/>
</dbReference>
<evidence type="ECO:0000256" key="3">
    <source>
        <dbReference type="ARBA" id="ARBA00022777"/>
    </source>
</evidence>
<dbReference type="InterPro" id="IPR008271">
    <property type="entry name" value="Ser/Thr_kinase_AS"/>
</dbReference>
<dbReference type="RefSeq" id="WP_006975741.1">
    <property type="nucleotide sequence ID" value="NZ_ABCS01000104.1"/>
</dbReference>
<keyword evidence="3 8" id="KW-0418">Kinase</keyword>
<evidence type="ECO:0000256" key="5">
    <source>
        <dbReference type="PROSITE-ProRule" id="PRU10141"/>
    </source>
</evidence>
<keyword evidence="9" id="KW-1185">Reference proteome</keyword>
<evidence type="ECO:0000256" key="4">
    <source>
        <dbReference type="ARBA" id="ARBA00022840"/>
    </source>
</evidence>
<evidence type="ECO:0000256" key="1">
    <source>
        <dbReference type="ARBA" id="ARBA00022679"/>
    </source>
</evidence>
<proteinExistence type="predicted"/>
<keyword evidence="2 5" id="KW-0547">Nucleotide-binding</keyword>
<feature type="region of interest" description="Disordered" evidence="6">
    <location>
        <begin position="226"/>
        <end position="265"/>
    </location>
</feature>
<dbReference type="CDD" id="cd14014">
    <property type="entry name" value="STKc_PknB_like"/>
    <property type="match status" value="1"/>
</dbReference>
<evidence type="ECO:0000313" key="9">
    <source>
        <dbReference type="Proteomes" id="UP000005801"/>
    </source>
</evidence>
<organism evidence="8 9">
    <name type="scientific">Plesiocystis pacifica SIR-1</name>
    <dbReference type="NCBI Taxonomy" id="391625"/>
    <lineage>
        <taxon>Bacteria</taxon>
        <taxon>Pseudomonadati</taxon>
        <taxon>Myxococcota</taxon>
        <taxon>Polyangia</taxon>
        <taxon>Nannocystales</taxon>
        <taxon>Nannocystaceae</taxon>
        <taxon>Plesiocystis</taxon>
    </lineage>
</organism>
<evidence type="ECO:0000256" key="2">
    <source>
        <dbReference type="ARBA" id="ARBA00022741"/>
    </source>
</evidence>
<evidence type="ECO:0000256" key="6">
    <source>
        <dbReference type="SAM" id="MobiDB-lite"/>
    </source>
</evidence>
<dbReference type="Gene3D" id="3.30.200.20">
    <property type="entry name" value="Phosphorylase Kinase, domain 1"/>
    <property type="match status" value="1"/>
</dbReference>
<accession>A6GGA1</accession>
<reference evidence="8 9" key="1">
    <citation type="submission" date="2007-06" db="EMBL/GenBank/DDBJ databases">
        <authorList>
            <person name="Shimkets L."/>
            <person name="Ferriera S."/>
            <person name="Johnson J."/>
            <person name="Kravitz S."/>
            <person name="Beeson K."/>
            <person name="Sutton G."/>
            <person name="Rogers Y.-H."/>
            <person name="Friedman R."/>
            <person name="Frazier M."/>
            <person name="Venter J.C."/>
        </authorList>
    </citation>
    <scope>NUCLEOTIDE SEQUENCE [LARGE SCALE GENOMIC DNA]</scope>
    <source>
        <strain evidence="8 9">SIR-1</strain>
    </source>
</reference>
<evidence type="ECO:0000313" key="8">
    <source>
        <dbReference type="EMBL" id="EDM75075.1"/>
    </source>
</evidence>
<dbReference type="PROSITE" id="PS00107">
    <property type="entry name" value="PROTEIN_KINASE_ATP"/>
    <property type="match status" value="1"/>
</dbReference>
<name>A6GGA1_9BACT</name>
<evidence type="ECO:0000259" key="7">
    <source>
        <dbReference type="PROSITE" id="PS50011"/>
    </source>
</evidence>
<dbReference type="eggNOG" id="COG0515">
    <property type="taxonomic scope" value="Bacteria"/>
</dbReference>
<dbReference type="PROSITE" id="PS50011">
    <property type="entry name" value="PROTEIN_KINASE_DOM"/>
    <property type="match status" value="1"/>
</dbReference>
<dbReference type="PANTHER" id="PTHR43289:SF6">
    <property type="entry name" value="SERINE_THREONINE-PROTEIN KINASE NEKL-3"/>
    <property type="match status" value="1"/>
</dbReference>
<dbReference type="InterPro" id="IPR017441">
    <property type="entry name" value="Protein_kinase_ATP_BS"/>
</dbReference>
<dbReference type="PANTHER" id="PTHR43289">
    <property type="entry name" value="MITOGEN-ACTIVATED PROTEIN KINASE KINASE KINASE 20-RELATED"/>
    <property type="match status" value="1"/>
</dbReference>
<dbReference type="STRING" id="391625.PPSIR1_00275"/>
<dbReference type="InterPro" id="IPR011009">
    <property type="entry name" value="Kinase-like_dom_sf"/>
</dbReference>
<feature type="domain" description="Protein kinase" evidence="7">
    <location>
        <begin position="78"/>
        <end position="299"/>
    </location>
</feature>
<sequence>MPVEPFVVEATLSRATAMNATREPSLGDTPEYAPTQDSAERRTDPPHRPESSFEHRRAVAAARKALFGQAQELFIGRYRILNRIGAGGMGEVYLAQDEKLERRVAIKRVLGAGVNDRAQERLRREARALARLSHPNVVQVYEIGEHEERTFLAMEFVEGQTLAAWLESEAHDWRAILTQFIDAGRGLAAVHAVGVVHRDFKAENVLMGKDGRARIADFGLAIDDGAALPEAPQGPEAPENPEAARADGSESSAASGPRPLPSLGERLSVTGAMVGTIRYMAPEQIRAGHIDARSDQFAF</sequence>